<evidence type="ECO:0000256" key="8">
    <source>
        <dbReference type="SAM" id="Coils"/>
    </source>
</evidence>
<keyword evidence="4 7" id="KW-0863">Zinc-finger</keyword>
<dbReference type="Pfam" id="PF00096">
    <property type="entry name" value="zf-C2H2"/>
    <property type="match status" value="2"/>
</dbReference>
<dbReference type="FunFam" id="3.30.160.60:FF:001498">
    <property type="entry name" value="Zinc finger protein 404"/>
    <property type="match status" value="1"/>
</dbReference>
<evidence type="ECO:0000256" key="3">
    <source>
        <dbReference type="ARBA" id="ARBA00022737"/>
    </source>
</evidence>
<evidence type="ECO:0000256" key="1">
    <source>
        <dbReference type="ARBA" id="ARBA00004123"/>
    </source>
</evidence>
<dbReference type="InterPro" id="IPR036236">
    <property type="entry name" value="Znf_C2H2_sf"/>
</dbReference>
<keyword evidence="12" id="KW-1185">Reference proteome</keyword>
<dbReference type="GeneTree" id="ENSGT01150000286934"/>
<dbReference type="OMA" id="ATLYACK"/>
<dbReference type="RefSeq" id="XP_015226634.1">
    <property type="nucleotide sequence ID" value="XM_015371148.1"/>
</dbReference>
<reference evidence="11" key="1">
    <citation type="submission" date="2025-08" db="UniProtKB">
        <authorList>
            <consortium name="Ensembl"/>
        </authorList>
    </citation>
    <scope>IDENTIFICATION</scope>
</reference>
<name>A0A3Q2EAD4_CYPVA</name>
<evidence type="ECO:0000313" key="11">
    <source>
        <dbReference type="Ensembl" id="ENSCVAP00000029236.1"/>
    </source>
</evidence>
<dbReference type="PROSITE" id="PS00028">
    <property type="entry name" value="ZINC_FINGER_C2H2_1"/>
    <property type="match status" value="3"/>
</dbReference>
<dbReference type="InterPro" id="IPR013087">
    <property type="entry name" value="Znf_C2H2_type"/>
</dbReference>
<keyword evidence="2" id="KW-0479">Metal-binding</keyword>
<keyword evidence="8" id="KW-0175">Coiled coil</keyword>
<dbReference type="KEGG" id="cvg:107082457"/>
<dbReference type="GO" id="GO:0005634">
    <property type="term" value="C:nucleus"/>
    <property type="evidence" value="ECO:0007669"/>
    <property type="project" value="UniProtKB-SubCell"/>
</dbReference>
<protein>
    <submittedName>
        <fullName evidence="11">Zinc finger protein 184-like</fullName>
    </submittedName>
</protein>
<sequence length="433" mass="47998">MKPQLLGGQGPVLAPLLRGSDAMRSIQEELVAAIHGALEAAVEIAVREVRTLVGQATLGMHEELRRENESLKEKLQRAEQLLHCVTMEEDDGSDRQRDGAPHPASCGPNTVTPEVRGQPAGGQSCLGLDHRDVSRPSDRDRKQPDTDGQKTHKDVLKIEGVTTPCRNLQAPESEAALRTSLNSTLEQVTIKQEEPEEERTPICLDVVKDESLVSDSINWPSEGTDIRCQDPKAQVLDERVDQARPPNISSSLTSNSDLQLISPEFSNIFHLEPASVSQALPQVQESHIKSGRSSTTIPTCKLCGQTFPLPSLLRRHFGQCSLRLQQRGQPPQGGGTKTRLQLHPPGWSPFRCTVCSRDFNRLENLKTHLRIHTGERPYTCSVCLKCFRHSGALTRHFRIHTGEKPYVCGQCGKSFRNCGGLKFHQRTHSKDLQ</sequence>
<dbReference type="FunFam" id="3.30.160.60:FF:000358">
    <property type="entry name" value="zinc finger protein 24"/>
    <property type="match status" value="2"/>
</dbReference>
<dbReference type="Proteomes" id="UP000265020">
    <property type="component" value="Unassembled WGS sequence"/>
</dbReference>
<reference evidence="11" key="2">
    <citation type="submission" date="2025-09" db="UniProtKB">
        <authorList>
            <consortium name="Ensembl"/>
        </authorList>
    </citation>
    <scope>IDENTIFICATION</scope>
</reference>
<dbReference type="SMART" id="SM00355">
    <property type="entry name" value="ZnF_C2H2"/>
    <property type="match status" value="4"/>
</dbReference>
<feature type="coiled-coil region" evidence="8">
    <location>
        <begin position="61"/>
        <end position="88"/>
    </location>
</feature>
<feature type="domain" description="C2H2-type" evidence="10">
    <location>
        <begin position="378"/>
        <end position="405"/>
    </location>
</feature>
<dbReference type="SUPFAM" id="SSF57667">
    <property type="entry name" value="beta-beta-alpha zinc fingers"/>
    <property type="match status" value="2"/>
</dbReference>
<dbReference type="GeneID" id="107082457"/>
<proteinExistence type="predicted"/>
<keyword evidence="6" id="KW-0539">Nucleus</keyword>
<evidence type="ECO:0000256" key="9">
    <source>
        <dbReference type="SAM" id="MobiDB-lite"/>
    </source>
</evidence>
<dbReference type="Gene3D" id="3.30.160.60">
    <property type="entry name" value="Classic Zinc Finger"/>
    <property type="match status" value="3"/>
</dbReference>
<dbReference type="Ensembl" id="ENSCVAT00000031034.1">
    <property type="protein sequence ID" value="ENSCVAP00000029236.1"/>
    <property type="gene ID" value="ENSCVAG00000016837.1"/>
</dbReference>
<keyword evidence="3" id="KW-0677">Repeat</keyword>
<feature type="domain" description="C2H2-type" evidence="10">
    <location>
        <begin position="350"/>
        <end position="377"/>
    </location>
</feature>
<feature type="compositionally biased region" description="Basic and acidic residues" evidence="9">
    <location>
        <begin position="128"/>
        <end position="154"/>
    </location>
</feature>
<dbReference type="PANTHER" id="PTHR16515:SF49">
    <property type="entry name" value="GASTRULA ZINC FINGER PROTEIN XLCGF49.1-LIKE-RELATED"/>
    <property type="match status" value="1"/>
</dbReference>
<dbReference type="PANTHER" id="PTHR16515">
    <property type="entry name" value="PR DOMAIN ZINC FINGER PROTEIN"/>
    <property type="match status" value="1"/>
</dbReference>
<comment type="subcellular location">
    <subcellularLocation>
        <location evidence="1">Nucleus</location>
    </subcellularLocation>
</comment>
<dbReference type="PROSITE" id="PS50157">
    <property type="entry name" value="ZINC_FINGER_C2H2_2"/>
    <property type="match status" value="3"/>
</dbReference>
<dbReference type="GO" id="GO:0008270">
    <property type="term" value="F:zinc ion binding"/>
    <property type="evidence" value="ECO:0007669"/>
    <property type="project" value="UniProtKB-KW"/>
</dbReference>
<dbReference type="GO" id="GO:0010468">
    <property type="term" value="P:regulation of gene expression"/>
    <property type="evidence" value="ECO:0007669"/>
    <property type="project" value="TreeGrafter"/>
</dbReference>
<feature type="region of interest" description="Disordered" evidence="9">
    <location>
        <begin position="89"/>
        <end position="154"/>
    </location>
</feature>
<evidence type="ECO:0000256" key="2">
    <source>
        <dbReference type="ARBA" id="ARBA00022723"/>
    </source>
</evidence>
<evidence type="ECO:0000256" key="7">
    <source>
        <dbReference type="PROSITE-ProRule" id="PRU00042"/>
    </source>
</evidence>
<dbReference type="AlphaFoldDB" id="A0A3Q2EAD4"/>
<accession>A0A3Q2EAD4</accession>
<evidence type="ECO:0000256" key="4">
    <source>
        <dbReference type="ARBA" id="ARBA00022771"/>
    </source>
</evidence>
<organism evidence="11 12">
    <name type="scientific">Cyprinodon variegatus</name>
    <name type="common">Sheepshead minnow</name>
    <dbReference type="NCBI Taxonomy" id="28743"/>
    <lineage>
        <taxon>Eukaryota</taxon>
        <taxon>Metazoa</taxon>
        <taxon>Chordata</taxon>
        <taxon>Craniata</taxon>
        <taxon>Vertebrata</taxon>
        <taxon>Euteleostomi</taxon>
        <taxon>Actinopterygii</taxon>
        <taxon>Neopterygii</taxon>
        <taxon>Teleostei</taxon>
        <taxon>Neoteleostei</taxon>
        <taxon>Acanthomorphata</taxon>
        <taxon>Ovalentaria</taxon>
        <taxon>Atherinomorphae</taxon>
        <taxon>Cyprinodontiformes</taxon>
        <taxon>Cyprinodontidae</taxon>
        <taxon>Cyprinodon</taxon>
    </lineage>
</organism>
<dbReference type="InterPro" id="IPR050331">
    <property type="entry name" value="Zinc_finger"/>
</dbReference>
<dbReference type="Pfam" id="PF13894">
    <property type="entry name" value="zf-C2H2_4"/>
    <property type="match status" value="1"/>
</dbReference>
<evidence type="ECO:0000313" key="12">
    <source>
        <dbReference type="Proteomes" id="UP000265020"/>
    </source>
</evidence>
<dbReference type="OrthoDB" id="3437960at2759"/>
<evidence type="ECO:0000259" key="10">
    <source>
        <dbReference type="PROSITE" id="PS50157"/>
    </source>
</evidence>
<keyword evidence="5" id="KW-0862">Zinc</keyword>
<feature type="domain" description="C2H2-type" evidence="10">
    <location>
        <begin position="406"/>
        <end position="433"/>
    </location>
</feature>
<evidence type="ECO:0000256" key="5">
    <source>
        <dbReference type="ARBA" id="ARBA00022833"/>
    </source>
</evidence>
<evidence type="ECO:0000256" key="6">
    <source>
        <dbReference type="ARBA" id="ARBA00023242"/>
    </source>
</evidence>